<feature type="transmembrane region" description="Helical" evidence="8">
    <location>
        <begin position="302"/>
        <end position="326"/>
    </location>
</feature>
<sequence>MTSAEARLAWRNYMYVRAAPVSANHGTYQSLPTPRTSQLRAEEVSVTYSHPVGCDLIHETLYGYDQGVFGGLLTNPLFQSTFDNPNPTIQGQITSTYYLGCVFGAVVSRFVGDFLGRRQAIMLGCTLLTVGGAIQATSFGLPQLFVGRIVAGLGTGLNTTAIPMWHVESAKGLHRGKLVTLELVLNIFGIVIAHFLNYGLSFETQSAVSWRFPVAFQCFFAILTFSLVLVLPESPRWLILRDRQEEAAAVVARYHTLPASDVHVRAIVEGIAESVAQEVADSKGSSWKEMFHNGRQQNFRRICLGAGTAFMQQLAGCNIVATYLPVALENSIGLGHHLSLILAGCNEISLMFWGAFSILLIDRWGRKPLLLTSSLGMAISLFLIAIALSYGFENSGIMATVAIFLYNVFFGLGLLAIPWLYPAEINSQSMRNTGASISTTTNWLFVYVVVLVTPLGISNLGYGYYLMFGLFTLTFLPFIWYFYVETAGLTLEQIDQVFELRYNTENAISYSQARREVIASPSLMPRSSKNGLAAEKENIKRRD</sequence>
<dbReference type="SUPFAM" id="SSF103473">
    <property type="entry name" value="MFS general substrate transporter"/>
    <property type="match status" value="1"/>
</dbReference>
<evidence type="ECO:0000256" key="3">
    <source>
        <dbReference type="ARBA" id="ARBA00022448"/>
    </source>
</evidence>
<dbReference type="EMBL" id="JAVRRT010000002">
    <property type="protein sequence ID" value="KAK5173969.1"/>
    <property type="molecule type" value="Genomic_DNA"/>
</dbReference>
<organism evidence="10 11">
    <name type="scientific">Saxophila tyrrhenica</name>
    <dbReference type="NCBI Taxonomy" id="1690608"/>
    <lineage>
        <taxon>Eukaryota</taxon>
        <taxon>Fungi</taxon>
        <taxon>Dikarya</taxon>
        <taxon>Ascomycota</taxon>
        <taxon>Pezizomycotina</taxon>
        <taxon>Dothideomycetes</taxon>
        <taxon>Dothideomycetidae</taxon>
        <taxon>Mycosphaerellales</taxon>
        <taxon>Extremaceae</taxon>
        <taxon>Saxophila</taxon>
    </lineage>
</organism>
<dbReference type="Gene3D" id="1.20.1250.20">
    <property type="entry name" value="MFS general substrate transporter like domains"/>
    <property type="match status" value="1"/>
</dbReference>
<evidence type="ECO:0000256" key="1">
    <source>
        <dbReference type="ARBA" id="ARBA00004141"/>
    </source>
</evidence>
<comment type="caution">
    <text evidence="10">The sequence shown here is derived from an EMBL/GenBank/DDBJ whole genome shotgun (WGS) entry which is preliminary data.</text>
</comment>
<dbReference type="PROSITE" id="PS50850">
    <property type="entry name" value="MFS"/>
    <property type="match status" value="1"/>
</dbReference>
<dbReference type="InterPro" id="IPR036259">
    <property type="entry name" value="MFS_trans_sf"/>
</dbReference>
<feature type="domain" description="Major facilitator superfamily (MFS) profile" evidence="9">
    <location>
        <begin position="51"/>
        <end position="487"/>
    </location>
</feature>
<keyword evidence="5 8" id="KW-1133">Transmembrane helix</keyword>
<dbReference type="PROSITE" id="PS00216">
    <property type="entry name" value="SUGAR_TRANSPORT_1"/>
    <property type="match status" value="1"/>
</dbReference>
<comment type="subcellular location">
    <subcellularLocation>
        <location evidence="1">Membrane</location>
        <topology evidence="1">Multi-pass membrane protein</topology>
    </subcellularLocation>
</comment>
<name>A0AAV9PKD2_9PEZI</name>
<dbReference type="InterPro" id="IPR020846">
    <property type="entry name" value="MFS_dom"/>
</dbReference>
<keyword evidence="6 8" id="KW-0472">Membrane</keyword>
<evidence type="ECO:0000256" key="5">
    <source>
        <dbReference type="ARBA" id="ARBA00022989"/>
    </source>
</evidence>
<evidence type="ECO:0000256" key="2">
    <source>
        <dbReference type="ARBA" id="ARBA00010992"/>
    </source>
</evidence>
<dbReference type="GO" id="GO:0016020">
    <property type="term" value="C:membrane"/>
    <property type="evidence" value="ECO:0007669"/>
    <property type="project" value="UniProtKB-SubCell"/>
</dbReference>
<dbReference type="InterPro" id="IPR005829">
    <property type="entry name" value="Sugar_transporter_CS"/>
</dbReference>
<evidence type="ECO:0000256" key="6">
    <source>
        <dbReference type="ARBA" id="ARBA00023136"/>
    </source>
</evidence>
<dbReference type="PANTHER" id="PTHR48022:SF28">
    <property type="entry name" value="MAJOR FACILITATOR SUPERFAMILY (MFS) PROFILE DOMAIN-CONTAINING PROTEIN-RELATED"/>
    <property type="match status" value="1"/>
</dbReference>
<dbReference type="RefSeq" id="XP_064662638.1">
    <property type="nucleotide sequence ID" value="XM_064798311.1"/>
</dbReference>
<evidence type="ECO:0000259" key="9">
    <source>
        <dbReference type="PROSITE" id="PS50850"/>
    </source>
</evidence>
<keyword evidence="4 8" id="KW-0812">Transmembrane</keyword>
<evidence type="ECO:0000256" key="8">
    <source>
        <dbReference type="SAM" id="Phobius"/>
    </source>
</evidence>
<feature type="transmembrane region" description="Helical" evidence="8">
    <location>
        <begin position="212"/>
        <end position="231"/>
    </location>
</feature>
<dbReference type="Proteomes" id="UP001337655">
    <property type="component" value="Unassembled WGS sequence"/>
</dbReference>
<dbReference type="PANTHER" id="PTHR48022">
    <property type="entry name" value="PLASTIDIC GLUCOSE TRANSPORTER 4"/>
    <property type="match status" value="1"/>
</dbReference>
<dbReference type="InterPro" id="IPR050360">
    <property type="entry name" value="MFS_Sugar_Transporters"/>
</dbReference>
<dbReference type="GO" id="GO:0005351">
    <property type="term" value="F:carbohydrate:proton symporter activity"/>
    <property type="evidence" value="ECO:0007669"/>
    <property type="project" value="TreeGrafter"/>
</dbReference>
<feature type="transmembrane region" description="Helical" evidence="8">
    <location>
        <begin position="145"/>
        <end position="167"/>
    </location>
</feature>
<dbReference type="PRINTS" id="PR00171">
    <property type="entry name" value="SUGRTRNSPORT"/>
</dbReference>
<accession>A0AAV9PKD2</accession>
<evidence type="ECO:0000256" key="7">
    <source>
        <dbReference type="RuleBase" id="RU003346"/>
    </source>
</evidence>
<feature type="transmembrane region" description="Helical" evidence="8">
    <location>
        <begin position="463"/>
        <end position="484"/>
    </location>
</feature>
<evidence type="ECO:0000256" key="4">
    <source>
        <dbReference type="ARBA" id="ARBA00022692"/>
    </source>
</evidence>
<dbReference type="AlphaFoldDB" id="A0AAV9PKD2"/>
<protein>
    <recommendedName>
        <fullName evidence="9">Major facilitator superfamily (MFS) profile domain-containing protein</fullName>
    </recommendedName>
</protein>
<dbReference type="NCBIfam" id="TIGR00879">
    <property type="entry name" value="SP"/>
    <property type="match status" value="1"/>
</dbReference>
<feature type="transmembrane region" description="Helical" evidence="8">
    <location>
        <begin position="120"/>
        <end position="139"/>
    </location>
</feature>
<reference evidence="10 11" key="1">
    <citation type="submission" date="2023-08" db="EMBL/GenBank/DDBJ databases">
        <title>Black Yeasts Isolated from many extreme environments.</title>
        <authorList>
            <person name="Coleine C."/>
            <person name="Stajich J.E."/>
            <person name="Selbmann L."/>
        </authorList>
    </citation>
    <scope>NUCLEOTIDE SEQUENCE [LARGE SCALE GENOMIC DNA]</scope>
    <source>
        <strain evidence="10 11">CCFEE 5935</strain>
    </source>
</reference>
<evidence type="ECO:0000313" key="10">
    <source>
        <dbReference type="EMBL" id="KAK5173969.1"/>
    </source>
</evidence>
<feature type="transmembrane region" description="Helical" evidence="8">
    <location>
        <begin position="397"/>
        <end position="421"/>
    </location>
</feature>
<dbReference type="FunFam" id="1.20.1250.20:FF:000134">
    <property type="entry name" value="MFS sugar transporter protein"/>
    <property type="match status" value="1"/>
</dbReference>
<proteinExistence type="inferred from homology"/>
<feature type="transmembrane region" description="Helical" evidence="8">
    <location>
        <begin position="338"/>
        <end position="361"/>
    </location>
</feature>
<evidence type="ECO:0000313" key="11">
    <source>
        <dbReference type="Proteomes" id="UP001337655"/>
    </source>
</evidence>
<keyword evidence="11" id="KW-1185">Reference proteome</keyword>
<dbReference type="InterPro" id="IPR003663">
    <property type="entry name" value="Sugar/inositol_transpt"/>
</dbReference>
<feature type="transmembrane region" description="Helical" evidence="8">
    <location>
        <begin position="433"/>
        <end position="457"/>
    </location>
</feature>
<dbReference type="InterPro" id="IPR005828">
    <property type="entry name" value="MFS_sugar_transport-like"/>
</dbReference>
<feature type="transmembrane region" description="Helical" evidence="8">
    <location>
        <begin position="179"/>
        <end position="200"/>
    </location>
</feature>
<dbReference type="Pfam" id="PF00083">
    <property type="entry name" value="Sugar_tr"/>
    <property type="match status" value="1"/>
</dbReference>
<dbReference type="GeneID" id="89922396"/>
<feature type="transmembrane region" description="Helical" evidence="8">
    <location>
        <begin position="368"/>
        <end position="391"/>
    </location>
</feature>
<keyword evidence="3 7" id="KW-0813">Transport</keyword>
<comment type="similarity">
    <text evidence="2 7">Belongs to the major facilitator superfamily. Sugar transporter (TC 2.A.1.1) family.</text>
</comment>
<gene>
    <name evidence="10" type="ORF">LTR77_001048</name>
</gene>